<reference evidence="3 4" key="1">
    <citation type="journal article" date="2010" name="Stand. Genomic Sci.">
        <title>Complete genome sequence of Ferrimonas balearica type strain (PAT).</title>
        <authorList>
            <person name="Nolan M."/>
            <person name="Sikorski J."/>
            <person name="Davenport K."/>
            <person name="Lucas S."/>
            <person name="Glavina Del Rio T."/>
            <person name="Tice H."/>
            <person name="Cheng J."/>
            <person name="Goodwin L."/>
            <person name="Pitluck S."/>
            <person name="Liolios K."/>
            <person name="Ivanova N."/>
            <person name="Mavromatis K."/>
            <person name="Ovchinnikova G."/>
            <person name="Pati A."/>
            <person name="Chen A."/>
            <person name="Palaniappan K."/>
            <person name="Land M."/>
            <person name="Hauser L."/>
            <person name="Chang Y."/>
            <person name="Jeffries C."/>
            <person name="Tapia R."/>
            <person name="Brettin T."/>
            <person name="Detter J."/>
            <person name="Han C."/>
            <person name="Yasawong M."/>
            <person name="Rohde M."/>
            <person name="Tindall B."/>
            <person name="Goker M."/>
            <person name="Woyke T."/>
            <person name="Bristow J."/>
            <person name="Eisen J."/>
            <person name="Markowitz V."/>
            <person name="Hugenholtz P."/>
            <person name="Kyrpides N."/>
            <person name="Klenk H."/>
            <person name="Lapidus A."/>
        </authorList>
    </citation>
    <scope>NUCLEOTIDE SEQUENCE [LARGE SCALE GENOMIC DNA]</scope>
    <source>
        <strain evidence="4">DSM 9799 / CCM 4581 / KCTC 23876 / PAT</strain>
    </source>
</reference>
<dbReference type="KEGG" id="fbl:Fbal_3293"/>
<dbReference type="HOGENOM" id="CLU_2879234_0_0_6"/>
<dbReference type="EMBL" id="CP002209">
    <property type="protein sequence ID" value="ADN77492.1"/>
    <property type="molecule type" value="Genomic_DNA"/>
</dbReference>
<organism evidence="3 4">
    <name type="scientific">Ferrimonas balearica (strain DSM 9799 / CCM 4581 / KCTC 23876 / PAT)</name>
    <dbReference type="NCBI Taxonomy" id="550540"/>
    <lineage>
        <taxon>Bacteria</taxon>
        <taxon>Pseudomonadati</taxon>
        <taxon>Pseudomonadota</taxon>
        <taxon>Gammaproteobacteria</taxon>
        <taxon>Alteromonadales</taxon>
        <taxon>Ferrimonadaceae</taxon>
        <taxon>Ferrimonas</taxon>
    </lineage>
</organism>
<gene>
    <name evidence="3" type="ordered locus">Fbal_3293</name>
</gene>
<dbReference type="STRING" id="550540.Fbal_3293"/>
<protein>
    <submittedName>
        <fullName evidence="3">Phage shock protein C, PspC</fullName>
    </submittedName>
</protein>
<dbReference type="InterPro" id="IPR007168">
    <property type="entry name" value="Phageshock_PspC_N"/>
</dbReference>
<dbReference type="OrthoDB" id="9986627at2"/>
<keyword evidence="1" id="KW-0812">Transmembrane</keyword>
<dbReference type="AlphaFoldDB" id="E1SWN0"/>
<dbReference type="GeneID" id="67183507"/>
<feature type="domain" description="Phage shock protein PspC N-terminal" evidence="2">
    <location>
        <begin position="7"/>
        <end position="58"/>
    </location>
</feature>
<sequence length="63" mass="7004">MERLTPRPQSWCFGVIAGVSHRLQWSTGWTRLAVVGLALLAPVKVVLIYLAAAWLLPTSWRGC</sequence>
<evidence type="ECO:0000313" key="4">
    <source>
        <dbReference type="Proteomes" id="UP000006683"/>
    </source>
</evidence>
<keyword evidence="4" id="KW-1185">Reference proteome</keyword>
<dbReference type="Proteomes" id="UP000006683">
    <property type="component" value="Chromosome"/>
</dbReference>
<keyword evidence="1" id="KW-1133">Transmembrane helix</keyword>
<evidence type="ECO:0000259" key="2">
    <source>
        <dbReference type="Pfam" id="PF04024"/>
    </source>
</evidence>
<keyword evidence="1" id="KW-0472">Membrane</keyword>
<dbReference type="Pfam" id="PF04024">
    <property type="entry name" value="PspC"/>
    <property type="match status" value="1"/>
</dbReference>
<accession>E1SWN0</accession>
<name>E1SWN0_FERBD</name>
<dbReference type="eggNOG" id="COG1983">
    <property type="taxonomic scope" value="Bacteria"/>
</dbReference>
<proteinExistence type="predicted"/>
<evidence type="ECO:0000313" key="3">
    <source>
        <dbReference type="EMBL" id="ADN77492.1"/>
    </source>
</evidence>
<dbReference type="RefSeq" id="WP_013346798.1">
    <property type="nucleotide sequence ID" value="NC_014541.1"/>
</dbReference>
<feature type="transmembrane region" description="Helical" evidence="1">
    <location>
        <begin position="32"/>
        <end position="56"/>
    </location>
</feature>
<evidence type="ECO:0000256" key="1">
    <source>
        <dbReference type="SAM" id="Phobius"/>
    </source>
</evidence>